<feature type="binding site" evidence="2">
    <location>
        <begin position="251"/>
        <end position="252"/>
    </location>
    <ligand>
        <name>ATP</name>
        <dbReference type="ChEBI" id="CHEBI:30616"/>
    </ligand>
</feature>
<dbReference type="PROSITE" id="PS51459">
    <property type="entry name" value="FIDO"/>
    <property type="match status" value="1"/>
</dbReference>
<sequence length="361" mass="42088">MSNIRKPSLRVTRFDKRLSQISNEIWSKIAQIEQLKGRWIQGTNLSPQFLNRLKRSVLITSTGASTRIEGSNLSDEAVDNLMRGITIEKFTDREKEEVRGYFELLQNIFNSWEDLGFTEGSIKHLHKELLKYVEKDILHRGNYKGKENQVRMVDPQGRDMGIVFDTTRAYLTPKEMNELVDWTKEALKEKKYHSLLIIGNFIVEFLNIHPFEDGNGRLSRILTNLLLLKEGYLYMPYVSHEKLIEDNEPDYYMALRTSQKTFRIKNEDLTPWLNFFFDILLEQSQMAINLITEENIEGLLSPKQLAVWQYLQEVTDASPNDIAKNAHVARITVNQVLNKLLNMKKVERIGEGSSIRYKKIS</sequence>
<keyword evidence="2" id="KW-0547">Nucleotide-binding</keyword>
<comment type="caution">
    <text evidence="4">The sequence shown here is derived from an EMBL/GenBank/DDBJ whole genome shotgun (WGS) entry which is preliminary data.</text>
</comment>
<keyword evidence="2" id="KW-0067">ATP-binding</keyword>
<evidence type="ECO:0000313" key="4">
    <source>
        <dbReference type="EMBL" id="OGE33851.1"/>
    </source>
</evidence>
<dbReference type="PANTHER" id="PTHR13504:SF38">
    <property type="entry name" value="FIDO DOMAIN-CONTAINING PROTEIN"/>
    <property type="match status" value="1"/>
</dbReference>
<dbReference type="Proteomes" id="UP000176902">
    <property type="component" value="Unassembled WGS sequence"/>
</dbReference>
<dbReference type="PANTHER" id="PTHR13504">
    <property type="entry name" value="FIDO DOMAIN-CONTAINING PROTEIN DDB_G0283145"/>
    <property type="match status" value="1"/>
</dbReference>
<feature type="active site" evidence="1">
    <location>
        <position position="209"/>
    </location>
</feature>
<dbReference type="SUPFAM" id="SSF140931">
    <property type="entry name" value="Fic-like"/>
    <property type="match status" value="1"/>
</dbReference>
<evidence type="ECO:0000256" key="2">
    <source>
        <dbReference type="PIRSR" id="PIRSR640198-2"/>
    </source>
</evidence>
<dbReference type="InterPro" id="IPR003812">
    <property type="entry name" value="Fido"/>
</dbReference>
<dbReference type="InterPro" id="IPR036390">
    <property type="entry name" value="WH_DNA-bd_sf"/>
</dbReference>
<name>A0A1F5JZF7_9BACT</name>
<accession>A0A1F5JZF7</accession>
<dbReference type="Gene3D" id="1.10.3290.10">
    <property type="entry name" value="Fido-like domain"/>
    <property type="match status" value="1"/>
</dbReference>
<dbReference type="InterPro" id="IPR036388">
    <property type="entry name" value="WH-like_DNA-bd_sf"/>
</dbReference>
<dbReference type="InterPro" id="IPR036597">
    <property type="entry name" value="Fido-like_dom_sf"/>
</dbReference>
<protein>
    <recommendedName>
        <fullName evidence="3">Fido domain-containing protein</fullName>
    </recommendedName>
</protein>
<dbReference type="EMBL" id="MFCV01000005">
    <property type="protein sequence ID" value="OGE33851.1"/>
    <property type="molecule type" value="Genomic_DNA"/>
</dbReference>
<dbReference type="STRING" id="1797768.A3C59_01945"/>
<evidence type="ECO:0000259" key="3">
    <source>
        <dbReference type="PROSITE" id="PS51459"/>
    </source>
</evidence>
<proteinExistence type="predicted"/>
<evidence type="ECO:0000313" key="5">
    <source>
        <dbReference type="Proteomes" id="UP000176902"/>
    </source>
</evidence>
<evidence type="ECO:0000256" key="1">
    <source>
        <dbReference type="PIRSR" id="PIRSR640198-1"/>
    </source>
</evidence>
<dbReference type="SUPFAM" id="SSF46785">
    <property type="entry name" value="Winged helix' DNA-binding domain"/>
    <property type="match status" value="1"/>
</dbReference>
<dbReference type="GO" id="GO:0005524">
    <property type="term" value="F:ATP binding"/>
    <property type="evidence" value="ECO:0007669"/>
    <property type="project" value="UniProtKB-KW"/>
</dbReference>
<dbReference type="Pfam" id="PF02661">
    <property type="entry name" value="Fic"/>
    <property type="match status" value="1"/>
</dbReference>
<gene>
    <name evidence="4" type="ORF">A3C59_01945</name>
</gene>
<dbReference type="AlphaFoldDB" id="A0A1F5JZF7"/>
<feature type="domain" description="Fido" evidence="3">
    <location>
        <begin position="117"/>
        <end position="278"/>
    </location>
</feature>
<feature type="binding site" evidence="2">
    <location>
        <begin position="213"/>
        <end position="220"/>
    </location>
    <ligand>
        <name>ATP</name>
        <dbReference type="ChEBI" id="CHEBI:30616"/>
    </ligand>
</feature>
<dbReference type="Gene3D" id="1.10.10.10">
    <property type="entry name" value="Winged helix-like DNA-binding domain superfamily/Winged helix DNA-binding domain"/>
    <property type="match status" value="1"/>
</dbReference>
<dbReference type="InterPro" id="IPR040198">
    <property type="entry name" value="Fido_containing"/>
</dbReference>
<organism evidence="4 5">
    <name type="scientific">Candidatus Daviesbacteria bacterium RIFCSPHIGHO2_02_FULL_36_13</name>
    <dbReference type="NCBI Taxonomy" id="1797768"/>
    <lineage>
        <taxon>Bacteria</taxon>
        <taxon>Candidatus Daviesiibacteriota</taxon>
    </lineage>
</organism>
<reference evidence="4 5" key="1">
    <citation type="journal article" date="2016" name="Nat. Commun.">
        <title>Thousands of microbial genomes shed light on interconnected biogeochemical processes in an aquifer system.</title>
        <authorList>
            <person name="Anantharaman K."/>
            <person name="Brown C.T."/>
            <person name="Hug L.A."/>
            <person name="Sharon I."/>
            <person name="Castelle C.J."/>
            <person name="Probst A.J."/>
            <person name="Thomas B.C."/>
            <person name="Singh A."/>
            <person name="Wilkins M.J."/>
            <person name="Karaoz U."/>
            <person name="Brodie E.L."/>
            <person name="Williams K.H."/>
            <person name="Hubbard S.S."/>
            <person name="Banfield J.F."/>
        </authorList>
    </citation>
    <scope>NUCLEOTIDE SEQUENCE [LARGE SCALE GENOMIC DNA]</scope>
</reference>